<proteinExistence type="predicted"/>
<evidence type="ECO:0000313" key="2">
    <source>
        <dbReference type="EMBL" id="MBC5694892.1"/>
    </source>
</evidence>
<accession>A0ABR7GKP9</accession>
<dbReference type="EMBL" id="JACOPK010000002">
    <property type="protein sequence ID" value="MBC5694892.1"/>
    <property type="molecule type" value="Genomic_DNA"/>
</dbReference>
<protein>
    <recommendedName>
        <fullName evidence="4">DUF4825 domain-containing protein</fullName>
    </recommendedName>
</protein>
<dbReference type="Proteomes" id="UP000641741">
    <property type="component" value="Unassembled WGS sequence"/>
</dbReference>
<evidence type="ECO:0000256" key="1">
    <source>
        <dbReference type="SAM" id="SignalP"/>
    </source>
</evidence>
<sequence length="197" mass="22365">MKKILIIVIWLLSMCCAFFAGGWTNQFAKDQYTMQDIASMMTTSFGWTIQSSKDVNAYQISLQDFCEMYNHLTNEDNSLGIAKSSGNIKGIDPHFLQESNIHIAGESKKAVYVYEFPLEFKMPEGAHLQSIVAFTDGEICMSAIHVQLDLDIIDQVDNRLSHDEVAEAELFPSTWPLNVDKQVVHSWGQSFDKLMRK</sequence>
<feature type="signal peptide" evidence="1">
    <location>
        <begin position="1"/>
        <end position="20"/>
    </location>
</feature>
<keyword evidence="3" id="KW-1185">Reference proteome</keyword>
<evidence type="ECO:0008006" key="4">
    <source>
        <dbReference type="Google" id="ProtNLM"/>
    </source>
</evidence>
<evidence type="ECO:0000313" key="3">
    <source>
        <dbReference type="Proteomes" id="UP000641741"/>
    </source>
</evidence>
<gene>
    <name evidence="2" type="ORF">H8S02_02860</name>
</gene>
<dbReference type="RefSeq" id="WP_186969217.1">
    <property type="nucleotide sequence ID" value="NZ_JACOPK010000002.1"/>
</dbReference>
<reference evidence="2 3" key="1">
    <citation type="submission" date="2020-08" db="EMBL/GenBank/DDBJ databases">
        <title>Genome public.</title>
        <authorList>
            <person name="Liu C."/>
            <person name="Sun Q."/>
        </authorList>
    </citation>
    <scope>NUCLEOTIDE SEQUENCE [LARGE SCALE GENOMIC DNA]</scope>
    <source>
        <strain evidence="2 3">M2</strain>
    </source>
</reference>
<name>A0ABR7GKP9_9FIRM</name>
<comment type="caution">
    <text evidence="2">The sequence shown here is derived from an EMBL/GenBank/DDBJ whole genome shotgun (WGS) entry which is preliminary data.</text>
</comment>
<feature type="chain" id="PRO_5045405552" description="DUF4825 domain-containing protein" evidence="1">
    <location>
        <begin position="21"/>
        <end position="197"/>
    </location>
</feature>
<organism evidence="2 3">
    <name type="scientific">Agathobaculum hominis</name>
    <dbReference type="NCBI Taxonomy" id="2763014"/>
    <lineage>
        <taxon>Bacteria</taxon>
        <taxon>Bacillati</taxon>
        <taxon>Bacillota</taxon>
        <taxon>Clostridia</taxon>
        <taxon>Eubacteriales</taxon>
        <taxon>Butyricicoccaceae</taxon>
        <taxon>Agathobaculum</taxon>
    </lineage>
</organism>
<keyword evidence="1" id="KW-0732">Signal</keyword>